<sequence>MTTRYQTPWGPSWDPLEITMHTDGGDALGKVNRIEKAIARWSAVDADLLEVTCALDPANAALLDTSGSVLISARVGTERLLAVPAVSVVEDAGDPVAGRIRVIAAGARTLLDAAVAPPDPHLTLESQPPRQESRYRGPVEDIVKGIIVDAVRWSGHPIRVLPSHRRGRTVTLTSKLTPAGDLIDEALAGSGHRLDVIGWIPGDPLPTGITATAPCALIDVVPWRARPGLIWSAEAGDIDTWALEYRRATITAVLTGERLDNPGADDDQPAGFRYRAHDRGARPWATRWAYRGLRGGQSAESTAAELLEDSAASASADIRLTPAAQWRPQRHAGAGTYWLGDRVQVSLPVVGVVEQVITEIVATMTPSTFHIAPVVATPDSLSRSIHRRVARLGERVARLERGQA</sequence>
<proteinExistence type="predicted"/>
<organism evidence="1 2">
    <name type="scientific">Corynebacterium sphenisci DSM 44792</name>
    <dbReference type="NCBI Taxonomy" id="1437874"/>
    <lineage>
        <taxon>Bacteria</taxon>
        <taxon>Bacillati</taxon>
        <taxon>Actinomycetota</taxon>
        <taxon>Actinomycetes</taxon>
        <taxon>Mycobacteriales</taxon>
        <taxon>Corynebacteriaceae</taxon>
        <taxon>Corynebacterium</taxon>
    </lineage>
</organism>
<dbReference type="STRING" id="1437874.CSPHI_05050"/>
<name>A0A1L7CXG8_9CORY</name>
<protein>
    <submittedName>
        <fullName evidence="1">Uncharacterized protein</fullName>
    </submittedName>
</protein>
<dbReference type="EMBL" id="CP009248">
    <property type="protein sequence ID" value="APT90507.1"/>
    <property type="molecule type" value="Genomic_DNA"/>
</dbReference>
<dbReference type="AlphaFoldDB" id="A0A1L7CXG8"/>
<evidence type="ECO:0000313" key="2">
    <source>
        <dbReference type="Proteomes" id="UP000185469"/>
    </source>
</evidence>
<evidence type="ECO:0000313" key="1">
    <source>
        <dbReference type="EMBL" id="APT90507.1"/>
    </source>
</evidence>
<keyword evidence="2" id="KW-1185">Reference proteome</keyword>
<gene>
    <name evidence="1" type="ORF">CSPHI_05050</name>
</gene>
<dbReference type="KEGG" id="csph:CSPHI_05050"/>
<dbReference type="RefSeq" id="WP_075691763.1">
    <property type="nucleotide sequence ID" value="NZ_CP009248.1"/>
</dbReference>
<accession>A0A1L7CXG8</accession>
<dbReference type="OrthoDB" id="4410004at2"/>
<dbReference type="Proteomes" id="UP000185469">
    <property type="component" value="Chromosome"/>
</dbReference>
<reference evidence="1 2" key="1">
    <citation type="submission" date="2014-08" db="EMBL/GenBank/DDBJ databases">
        <title>Complete genome sequence of Corynebacterium sphenisci CECT 5990(T) (=DSM 44792(T)), isolated from healthy wild penguins.</title>
        <authorList>
            <person name="Ruckert C."/>
            <person name="Albersmeier A."/>
            <person name="Winkler A."/>
            <person name="Kalinowski J."/>
        </authorList>
    </citation>
    <scope>NUCLEOTIDE SEQUENCE [LARGE SCALE GENOMIC DNA]</scope>
    <source>
        <strain evidence="1 2">DSM 44792</strain>
    </source>
</reference>